<evidence type="ECO:0000313" key="3">
    <source>
        <dbReference type="Proteomes" id="UP000027982"/>
    </source>
</evidence>
<reference evidence="2 3" key="1">
    <citation type="journal article" date="2014" name="PLoS ONE">
        <title>The first complete genome sequence of the class fimbriimonadia in the phylum armatimonadetes.</title>
        <authorList>
            <person name="Hu Z.Y."/>
            <person name="Wang Y.Z."/>
            <person name="Im W.T."/>
            <person name="Wang S.Y."/>
            <person name="Zhao G.P."/>
            <person name="Zheng H.J."/>
            <person name="Quan Z.X."/>
        </authorList>
    </citation>
    <scope>NUCLEOTIDE SEQUENCE [LARGE SCALE GENOMIC DNA]</scope>
    <source>
        <strain evidence="2">Gsoil 348</strain>
    </source>
</reference>
<dbReference type="Gene3D" id="3.10.180.10">
    <property type="entry name" value="2,3-Dihydroxybiphenyl 1,2-Dioxygenase, domain 1"/>
    <property type="match status" value="1"/>
</dbReference>
<dbReference type="CDD" id="cd06587">
    <property type="entry name" value="VOC"/>
    <property type="match status" value="1"/>
</dbReference>
<dbReference type="InterPro" id="IPR051332">
    <property type="entry name" value="Fosfomycin_Res_Enzymes"/>
</dbReference>
<proteinExistence type="predicted"/>
<dbReference type="HOGENOM" id="CLU_122783_1_0_0"/>
<dbReference type="Pfam" id="PF00903">
    <property type="entry name" value="Glyoxalase"/>
    <property type="match status" value="1"/>
</dbReference>
<dbReference type="InterPro" id="IPR037523">
    <property type="entry name" value="VOC_core"/>
</dbReference>
<organism evidence="2 3">
    <name type="scientific">Fimbriimonas ginsengisoli Gsoil 348</name>
    <dbReference type="NCBI Taxonomy" id="661478"/>
    <lineage>
        <taxon>Bacteria</taxon>
        <taxon>Bacillati</taxon>
        <taxon>Armatimonadota</taxon>
        <taxon>Fimbriimonadia</taxon>
        <taxon>Fimbriimonadales</taxon>
        <taxon>Fimbriimonadaceae</taxon>
        <taxon>Fimbriimonas</taxon>
    </lineage>
</organism>
<accession>A0A068NLZ7</accession>
<dbReference type="OrthoDB" id="1270449at2"/>
<dbReference type="eggNOG" id="COG0346">
    <property type="taxonomic scope" value="Bacteria"/>
</dbReference>
<dbReference type="RefSeq" id="WP_025227528.1">
    <property type="nucleotide sequence ID" value="NZ_CP007139.1"/>
</dbReference>
<gene>
    <name evidence="2" type="ORF">OP10G_0442</name>
</gene>
<dbReference type="KEGG" id="fgi:OP10G_0442"/>
<sequence>MNLNHLNLTVDDALETAQFLEKYFDLKPREGIRMSSRFAILHDDNGIVLTLIKDYEPGEVKYPSSFHIGFIQESEERVNEINQRLKDDGFDVPSPDRIHGAWTFYFKAPGGFTIEVLG</sequence>
<evidence type="ECO:0000313" key="2">
    <source>
        <dbReference type="EMBL" id="AIE83810.1"/>
    </source>
</evidence>
<dbReference type="AlphaFoldDB" id="A0A068NLZ7"/>
<protein>
    <submittedName>
        <fullName evidence="2">Glyoxalase family protein</fullName>
    </submittedName>
</protein>
<feature type="domain" description="VOC" evidence="1">
    <location>
        <begin position="2"/>
        <end position="118"/>
    </location>
</feature>
<dbReference type="InterPro" id="IPR004360">
    <property type="entry name" value="Glyas_Fos-R_dOase_dom"/>
</dbReference>
<dbReference type="SUPFAM" id="SSF54593">
    <property type="entry name" value="Glyoxalase/Bleomycin resistance protein/Dihydroxybiphenyl dioxygenase"/>
    <property type="match status" value="1"/>
</dbReference>
<dbReference type="STRING" id="661478.OP10G_0442"/>
<keyword evidence="3" id="KW-1185">Reference proteome</keyword>
<name>A0A068NLZ7_FIMGI</name>
<dbReference type="PANTHER" id="PTHR36113:SF3">
    <property type="entry name" value="SLL5075 PROTEIN"/>
    <property type="match status" value="1"/>
</dbReference>
<dbReference type="Proteomes" id="UP000027982">
    <property type="component" value="Chromosome"/>
</dbReference>
<dbReference type="PANTHER" id="PTHR36113">
    <property type="entry name" value="LYASE, PUTATIVE-RELATED-RELATED"/>
    <property type="match status" value="1"/>
</dbReference>
<dbReference type="PROSITE" id="PS51819">
    <property type="entry name" value="VOC"/>
    <property type="match status" value="1"/>
</dbReference>
<evidence type="ECO:0000259" key="1">
    <source>
        <dbReference type="PROSITE" id="PS51819"/>
    </source>
</evidence>
<dbReference type="EMBL" id="CP007139">
    <property type="protein sequence ID" value="AIE83810.1"/>
    <property type="molecule type" value="Genomic_DNA"/>
</dbReference>
<dbReference type="InterPro" id="IPR029068">
    <property type="entry name" value="Glyas_Bleomycin-R_OHBP_Dase"/>
</dbReference>